<feature type="transmembrane region" description="Helical" evidence="1">
    <location>
        <begin position="331"/>
        <end position="349"/>
    </location>
</feature>
<comment type="caution">
    <text evidence="2">The sequence shown here is derived from an EMBL/GenBank/DDBJ whole genome shotgun (WGS) entry which is preliminary data.</text>
</comment>
<gene>
    <name evidence="2" type="ORF">FSP39_005617</name>
</gene>
<feature type="transmembrane region" description="Helical" evidence="1">
    <location>
        <begin position="304"/>
        <end position="325"/>
    </location>
</feature>
<evidence type="ECO:0000313" key="2">
    <source>
        <dbReference type="EMBL" id="KAK3104585.1"/>
    </source>
</evidence>
<keyword evidence="1" id="KW-0812">Transmembrane</keyword>
<evidence type="ECO:0008006" key="4">
    <source>
        <dbReference type="Google" id="ProtNLM"/>
    </source>
</evidence>
<dbReference type="InterPro" id="IPR011701">
    <property type="entry name" value="MFS"/>
</dbReference>
<dbReference type="EMBL" id="VSWD01000004">
    <property type="protein sequence ID" value="KAK3104585.1"/>
    <property type="molecule type" value="Genomic_DNA"/>
</dbReference>
<keyword evidence="1" id="KW-1133">Transmembrane helix</keyword>
<proteinExistence type="predicted"/>
<evidence type="ECO:0000256" key="1">
    <source>
        <dbReference type="SAM" id="Phobius"/>
    </source>
</evidence>
<dbReference type="SUPFAM" id="SSF103473">
    <property type="entry name" value="MFS general substrate transporter"/>
    <property type="match status" value="1"/>
</dbReference>
<dbReference type="PANTHER" id="PTHR11360:SF260">
    <property type="entry name" value="MFS DOMAIN-CONTAINING PROTEIN"/>
    <property type="match status" value="1"/>
</dbReference>
<dbReference type="InterPro" id="IPR050327">
    <property type="entry name" value="Proton-linked_MCT"/>
</dbReference>
<feature type="transmembrane region" description="Helical" evidence="1">
    <location>
        <begin position="177"/>
        <end position="201"/>
    </location>
</feature>
<feature type="transmembrane region" description="Helical" evidence="1">
    <location>
        <begin position="80"/>
        <end position="99"/>
    </location>
</feature>
<dbReference type="AlphaFoldDB" id="A0AA88YGU7"/>
<feature type="transmembrane region" description="Helical" evidence="1">
    <location>
        <begin position="150"/>
        <end position="171"/>
    </location>
</feature>
<feature type="transmembrane region" description="Helical" evidence="1">
    <location>
        <begin position="105"/>
        <end position="129"/>
    </location>
</feature>
<dbReference type="Pfam" id="PF07690">
    <property type="entry name" value="MFS_1"/>
    <property type="match status" value="1"/>
</dbReference>
<keyword evidence="1" id="KW-0472">Membrane</keyword>
<reference evidence="2" key="1">
    <citation type="submission" date="2019-08" db="EMBL/GenBank/DDBJ databases">
        <title>The improved chromosome-level genome for the pearl oyster Pinctada fucata martensii using PacBio sequencing and Hi-C.</title>
        <authorList>
            <person name="Zheng Z."/>
        </authorList>
    </citation>
    <scope>NUCLEOTIDE SEQUENCE</scope>
    <source>
        <strain evidence="2">ZZ-2019</strain>
        <tissue evidence="2">Adductor muscle</tissue>
    </source>
</reference>
<name>A0AA88YGU7_PINIB</name>
<sequence>MTLVNNTDKGWSWVVMVGSFGAHLLQGFFLNGTGVLQVALLEEYEDAVWKTSLATSLFVGLYQLLGPLAGMVINRWSCRVALILGSVLMTAGIVIAAFLDNLELTIISIGVICGIVLTFDILFAFWRIGGGLSGTTSEVIIGFNFVKYRNLACGLAVSGVGIGTLIFTPLMQLAKDTYGYAGLCLMCGGLALQQTICGALTRPSYLEEKSKDHENKGGIVRKALSDFLQSFRLLRQFSFACLCSSLTAFSFGVFIMNVHFTSLVLEQGTTKTTAAYYLSIAGACNAASRILVGIAANSDNMNELLLYSGCFSILGTSSLLIPLYINYVPGQIAFAVILGTYSGSCYTLLNSIIVKLVGIENLALAYGMELFAGGVGGVLGPVISGMCLLLLISSLNR</sequence>
<dbReference type="PANTHER" id="PTHR11360">
    <property type="entry name" value="MONOCARBOXYLATE TRANSPORTER"/>
    <property type="match status" value="1"/>
</dbReference>
<accession>A0AA88YGU7</accession>
<organism evidence="2 3">
    <name type="scientific">Pinctada imbricata</name>
    <name type="common">Atlantic pearl-oyster</name>
    <name type="synonym">Pinctada martensii</name>
    <dbReference type="NCBI Taxonomy" id="66713"/>
    <lineage>
        <taxon>Eukaryota</taxon>
        <taxon>Metazoa</taxon>
        <taxon>Spiralia</taxon>
        <taxon>Lophotrochozoa</taxon>
        <taxon>Mollusca</taxon>
        <taxon>Bivalvia</taxon>
        <taxon>Autobranchia</taxon>
        <taxon>Pteriomorphia</taxon>
        <taxon>Pterioida</taxon>
        <taxon>Pterioidea</taxon>
        <taxon>Pteriidae</taxon>
        <taxon>Pinctada</taxon>
    </lineage>
</organism>
<keyword evidence="3" id="KW-1185">Reference proteome</keyword>
<feature type="transmembrane region" description="Helical" evidence="1">
    <location>
        <begin position="12"/>
        <end position="33"/>
    </location>
</feature>
<feature type="transmembrane region" description="Helical" evidence="1">
    <location>
        <begin position="237"/>
        <end position="262"/>
    </location>
</feature>
<dbReference type="InterPro" id="IPR036259">
    <property type="entry name" value="MFS_trans_sf"/>
</dbReference>
<evidence type="ECO:0000313" key="3">
    <source>
        <dbReference type="Proteomes" id="UP001186944"/>
    </source>
</evidence>
<dbReference type="Proteomes" id="UP001186944">
    <property type="component" value="Unassembled WGS sequence"/>
</dbReference>
<protein>
    <recommendedName>
        <fullName evidence="4">Major facilitator superfamily (MFS) profile domain-containing protein</fullName>
    </recommendedName>
</protein>
<feature type="transmembrane region" description="Helical" evidence="1">
    <location>
        <begin position="370"/>
        <end position="392"/>
    </location>
</feature>
<feature type="transmembrane region" description="Helical" evidence="1">
    <location>
        <begin position="274"/>
        <end position="292"/>
    </location>
</feature>
<dbReference type="GO" id="GO:0008028">
    <property type="term" value="F:monocarboxylic acid transmembrane transporter activity"/>
    <property type="evidence" value="ECO:0007669"/>
    <property type="project" value="TreeGrafter"/>
</dbReference>
<feature type="transmembrane region" description="Helical" evidence="1">
    <location>
        <begin position="53"/>
        <end position="73"/>
    </location>
</feature>
<dbReference type="Gene3D" id="1.20.1250.20">
    <property type="entry name" value="MFS general substrate transporter like domains"/>
    <property type="match status" value="1"/>
</dbReference>